<keyword evidence="1" id="KW-0812">Transmembrane</keyword>
<evidence type="ECO:0000313" key="2">
    <source>
        <dbReference type="EMBL" id="MXU83984.1"/>
    </source>
</evidence>
<evidence type="ECO:0000256" key="1">
    <source>
        <dbReference type="SAM" id="Phobius"/>
    </source>
</evidence>
<accession>A0A6B0U5C9</accession>
<sequence>MRITLVSEITEVLSFVLLVTTAVIDLVLGGTAQQVVHEIAAGCVFSQLALGDEDSACIFVNVEIPVDTAFPRIQVRHE</sequence>
<name>A0A6B0U5C9_IXORI</name>
<reference evidence="2" key="1">
    <citation type="submission" date="2019-12" db="EMBL/GenBank/DDBJ databases">
        <title>An insight into the sialome of adult female Ixodes ricinus ticks feeding for 6 days.</title>
        <authorList>
            <person name="Perner J."/>
            <person name="Ribeiro J.M.C."/>
        </authorList>
    </citation>
    <scope>NUCLEOTIDE SEQUENCE</scope>
    <source>
        <strain evidence="2">Semi-engorged</strain>
        <tissue evidence="2">Salivary glands</tissue>
    </source>
</reference>
<feature type="transmembrane region" description="Helical" evidence="1">
    <location>
        <begin position="12"/>
        <end position="32"/>
    </location>
</feature>
<protein>
    <submittedName>
        <fullName evidence="2">Putative secreted protein</fullName>
    </submittedName>
</protein>
<keyword evidence="1" id="KW-1133">Transmembrane helix</keyword>
<proteinExistence type="predicted"/>
<dbReference type="EMBL" id="GIFC01001901">
    <property type="protein sequence ID" value="MXU83984.1"/>
    <property type="molecule type" value="Transcribed_RNA"/>
</dbReference>
<organism evidence="2">
    <name type="scientific">Ixodes ricinus</name>
    <name type="common">Common tick</name>
    <name type="synonym">Acarus ricinus</name>
    <dbReference type="NCBI Taxonomy" id="34613"/>
    <lineage>
        <taxon>Eukaryota</taxon>
        <taxon>Metazoa</taxon>
        <taxon>Ecdysozoa</taxon>
        <taxon>Arthropoda</taxon>
        <taxon>Chelicerata</taxon>
        <taxon>Arachnida</taxon>
        <taxon>Acari</taxon>
        <taxon>Parasitiformes</taxon>
        <taxon>Ixodida</taxon>
        <taxon>Ixodoidea</taxon>
        <taxon>Ixodidae</taxon>
        <taxon>Ixodinae</taxon>
        <taxon>Ixodes</taxon>
    </lineage>
</organism>
<keyword evidence="1" id="KW-0472">Membrane</keyword>
<dbReference type="AlphaFoldDB" id="A0A6B0U5C9"/>